<dbReference type="Pfam" id="PF07687">
    <property type="entry name" value="M20_dimer"/>
    <property type="match status" value="1"/>
</dbReference>
<dbReference type="Pfam" id="PF01546">
    <property type="entry name" value="Peptidase_M20"/>
    <property type="match status" value="1"/>
</dbReference>
<sequence>MLAPDFTAEGSAILPELVALRRDLHAMPELGLQLPETQQRVLNALQPLGLDITLGAGLTSIVAVLHGAKPGPSVLLRGDMDALPVAEETGLDFASTNGRMHACGHDLHTAGLVGAARLLAAHRDELAGDVIFMFQPGEEGYGGAKIMIDEGLLDVNGQKPIAAYAIHVAPGPRGLFVTRSGAACAGSNQLTITVRGRGGHGSQPHQVLDPVPVAAEIVLALQTFVTRRFNAFDPIILSVTQLKGSEAVNVIPETATLNATVRTLSEESVARLQEETPRLAEHIAAAHGCTAEVDFQVVYPVTINDDRTTAETLAWLGEQFGEQRVQTMPNPGMGSEDFSFVLNEVPGTFVMLASTPPEIDVATAEFNHSPRVYFDDAVLGDQAAALANLAWRKLASVAAHE</sequence>
<dbReference type="PIRSF" id="PIRSF005962">
    <property type="entry name" value="Pept_M20D_amidohydro"/>
    <property type="match status" value="1"/>
</dbReference>
<evidence type="ECO:0000259" key="1">
    <source>
        <dbReference type="Pfam" id="PF07687"/>
    </source>
</evidence>
<organism evidence="2 3">
    <name type="scientific">Microbacterium resistens</name>
    <dbReference type="NCBI Taxonomy" id="156977"/>
    <lineage>
        <taxon>Bacteria</taxon>
        <taxon>Bacillati</taxon>
        <taxon>Actinomycetota</taxon>
        <taxon>Actinomycetes</taxon>
        <taxon>Micrococcales</taxon>
        <taxon>Microbacteriaceae</taxon>
        <taxon>Microbacterium</taxon>
    </lineage>
</organism>
<comment type="caution">
    <text evidence="2">The sequence shown here is derived from an EMBL/GenBank/DDBJ whole genome shotgun (WGS) entry which is preliminary data.</text>
</comment>
<keyword evidence="3" id="KW-1185">Reference proteome</keyword>
<dbReference type="SUPFAM" id="SSF53187">
    <property type="entry name" value="Zn-dependent exopeptidases"/>
    <property type="match status" value="1"/>
</dbReference>
<name>A0ABU1SGR2_9MICO</name>
<accession>A0ABU1SGR2</accession>
<keyword evidence="2" id="KW-0378">Hydrolase</keyword>
<dbReference type="PANTHER" id="PTHR11014">
    <property type="entry name" value="PEPTIDASE M20 FAMILY MEMBER"/>
    <property type="match status" value="1"/>
</dbReference>
<dbReference type="Proteomes" id="UP001259347">
    <property type="component" value="Unassembled WGS sequence"/>
</dbReference>
<proteinExistence type="predicted"/>
<dbReference type="Gene3D" id="3.40.630.10">
    <property type="entry name" value="Zn peptidases"/>
    <property type="match status" value="1"/>
</dbReference>
<dbReference type="EC" id="3.5.1.32" evidence="2"/>
<dbReference type="InterPro" id="IPR011650">
    <property type="entry name" value="Peptidase_M20_dimer"/>
</dbReference>
<dbReference type="PANTHER" id="PTHR11014:SF63">
    <property type="entry name" value="METALLOPEPTIDASE, PUTATIVE (AFU_ORTHOLOGUE AFUA_6G09600)-RELATED"/>
    <property type="match status" value="1"/>
</dbReference>
<gene>
    <name evidence="2" type="ORF">J2Y69_003399</name>
</gene>
<dbReference type="InterPro" id="IPR002933">
    <property type="entry name" value="Peptidase_M20"/>
</dbReference>
<feature type="domain" description="Peptidase M20 dimerisation" evidence="1">
    <location>
        <begin position="186"/>
        <end position="283"/>
    </location>
</feature>
<reference evidence="2 3" key="1">
    <citation type="submission" date="2023-07" db="EMBL/GenBank/DDBJ databases">
        <title>Sorghum-associated microbial communities from plants grown in Nebraska, USA.</title>
        <authorList>
            <person name="Schachtman D."/>
        </authorList>
    </citation>
    <scope>NUCLEOTIDE SEQUENCE [LARGE SCALE GENOMIC DNA]</scope>
    <source>
        <strain evidence="2 3">2980</strain>
    </source>
</reference>
<dbReference type="CDD" id="cd03886">
    <property type="entry name" value="M20_Acy1"/>
    <property type="match status" value="1"/>
</dbReference>
<dbReference type="RefSeq" id="WP_310022920.1">
    <property type="nucleotide sequence ID" value="NZ_JAVDUM010000017.1"/>
</dbReference>
<evidence type="ECO:0000313" key="2">
    <source>
        <dbReference type="EMBL" id="MDR6868775.1"/>
    </source>
</evidence>
<dbReference type="Gene3D" id="3.30.70.360">
    <property type="match status" value="1"/>
</dbReference>
<dbReference type="GO" id="GO:0047980">
    <property type="term" value="F:hippurate hydrolase activity"/>
    <property type="evidence" value="ECO:0007669"/>
    <property type="project" value="UniProtKB-EC"/>
</dbReference>
<dbReference type="NCBIfam" id="TIGR01891">
    <property type="entry name" value="amidohydrolases"/>
    <property type="match status" value="1"/>
</dbReference>
<dbReference type="InterPro" id="IPR036264">
    <property type="entry name" value="Bact_exopeptidase_dim_dom"/>
</dbReference>
<protein>
    <submittedName>
        <fullName evidence="2">Hippurate hydrolase</fullName>
        <ecNumber evidence="2">3.5.1.32</ecNumber>
    </submittedName>
</protein>
<dbReference type="SUPFAM" id="SSF55031">
    <property type="entry name" value="Bacterial exopeptidase dimerisation domain"/>
    <property type="match status" value="1"/>
</dbReference>
<dbReference type="EMBL" id="JAVDUM010000017">
    <property type="protein sequence ID" value="MDR6868775.1"/>
    <property type="molecule type" value="Genomic_DNA"/>
</dbReference>
<evidence type="ECO:0000313" key="3">
    <source>
        <dbReference type="Proteomes" id="UP001259347"/>
    </source>
</evidence>
<dbReference type="InterPro" id="IPR017439">
    <property type="entry name" value="Amidohydrolase"/>
</dbReference>